<keyword evidence="1" id="KW-0812">Transmembrane</keyword>
<evidence type="ECO:0000313" key="3">
    <source>
        <dbReference type="Proteomes" id="UP000004221"/>
    </source>
</evidence>
<keyword evidence="3" id="KW-1185">Reference proteome</keyword>
<comment type="caution">
    <text evidence="2">The sequence shown here is derived from an EMBL/GenBank/DDBJ whole genome shotgun (WGS) entry which is preliminary data.</text>
</comment>
<keyword evidence="1" id="KW-0472">Membrane</keyword>
<feature type="transmembrane region" description="Helical" evidence="1">
    <location>
        <begin position="31"/>
        <end position="59"/>
    </location>
</feature>
<protein>
    <recommendedName>
        <fullName evidence="4">DUF378 domain-containing protein</fullName>
    </recommendedName>
</protein>
<evidence type="ECO:0000313" key="2">
    <source>
        <dbReference type="EMBL" id="CCF84884.1"/>
    </source>
</evidence>
<dbReference type="RefSeq" id="WP_008479395.1">
    <property type="nucleotide sequence ID" value="NZ_CAGS01000349.1"/>
</dbReference>
<proteinExistence type="predicted"/>
<evidence type="ECO:0008006" key="4">
    <source>
        <dbReference type="Google" id="ProtNLM"/>
    </source>
</evidence>
<gene>
    <name evidence="2" type="ORF">NITHO_4120004</name>
</gene>
<dbReference type="Pfam" id="PF04070">
    <property type="entry name" value="DUF378"/>
    <property type="match status" value="1"/>
</dbReference>
<dbReference type="InterPro" id="IPR007211">
    <property type="entry name" value="DUF378"/>
</dbReference>
<dbReference type="AlphaFoldDB" id="I4EJM2"/>
<dbReference type="PANTHER" id="PTHR37304">
    <property type="entry name" value="MEMBRANE PROTEIN-RELATED"/>
    <property type="match status" value="1"/>
</dbReference>
<reference evidence="2 3" key="1">
    <citation type="journal article" date="2012" name="ISME J.">
        <title>Nitrification expanded: discovery, physiology and genomics of a nitrite-oxidizing bacterium from the phylum Chloroflexi.</title>
        <authorList>
            <person name="Sorokin D.Y."/>
            <person name="Lucker S."/>
            <person name="Vejmelkova D."/>
            <person name="Kostrikina N.A."/>
            <person name="Kleerebezem R."/>
            <person name="Rijpstra W.I."/>
            <person name="Damste J.S."/>
            <person name="Le Paslier D."/>
            <person name="Muyzer G."/>
            <person name="Wagner M."/>
            <person name="van Loosdrecht M.C."/>
            <person name="Daims H."/>
        </authorList>
    </citation>
    <scope>NUCLEOTIDE SEQUENCE [LARGE SCALE GENOMIC DNA]</scope>
    <source>
        <strain evidence="3">none</strain>
    </source>
</reference>
<name>I4EJM2_9BACT</name>
<organism evidence="2 3">
    <name type="scientific">Nitrolancea hollandica Lb</name>
    <dbReference type="NCBI Taxonomy" id="1129897"/>
    <lineage>
        <taxon>Bacteria</taxon>
        <taxon>Pseudomonadati</taxon>
        <taxon>Thermomicrobiota</taxon>
        <taxon>Thermomicrobia</taxon>
        <taxon>Sphaerobacterales</taxon>
        <taxon>Sphaerobacterineae</taxon>
        <taxon>Sphaerobacteraceae</taxon>
        <taxon>Nitrolancea</taxon>
    </lineage>
</organism>
<dbReference type="OrthoDB" id="21712at2"/>
<dbReference type="EMBL" id="CAGS01000349">
    <property type="protein sequence ID" value="CCF84884.1"/>
    <property type="molecule type" value="Genomic_DNA"/>
</dbReference>
<dbReference type="Proteomes" id="UP000004221">
    <property type="component" value="Unassembled WGS sequence"/>
</dbReference>
<feature type="transmembrane region" description="Helical" evidence="1">
    <location>
        <begin position="6"/>
        <end position="24"/>
    </location>
</feature>
<keyword evidence="1" id="KW-1133">Transmembrane helix</keyword>
<sequence length="64" mass="7059">MRPNTIDWIALVLSIIGLLNWGLMELFHVNLVVALFGPVSTLSLMVYVLVGLSGLWLIYSASRA</sequence>
<evidence type="ECO:0000256" key="1">
    <source>
        <dbReference type="SAM" id="Phobius"/>
    </source>
</evidence>
<dbReference type="PANTHER" id="PTHR37304:SF1">
    <property type="entry name" value="MEMBRANE PROTEIN"/>
    <property type="match status" value="1"/>
</dbReference>
<accession>I4EJM2</accession>